<dbReference type="SUPFAM" id="SSF110849">
    <property type="entry name" value="ParB/Sulfiredoxin"/>
    <property type="match status" value="1"/>
</dbReference>
<dbReference type="InterPro" id="IPR003115">
    <property type="entry name" value="ParB_N"/>
</dbReference>
<feature type="domain" description="ParB-like N-terminal" evidence="2">
    <location>
        <begin position="10"/>
        <end position="95"/>
    </location>
</feature>
<proteinExistence type="predicted"/>
<keyword evidence="5" id="KW-1185">Reference proteome</keyword>
<sequence length="326" mass="36546">MPETAGHIDLERRTDSIRVGVRHRRTTGDLSALVASIGRVGLLQPITITPDGLLICGYRRLEAVKQLGWRTLRVWVRPGLSDDLARLLAERDENTTHKPLTALEAAALYDEVKTLLSEDAARRQQLSRFGREDDVCAGQPGAAESAAPRRGHGDVRRQAAELVTHRASYNQLEQILQMERVAADRGRPADVRKVAEDELEQIRNGGAVDPSYQRLRAVVTAAEQRPTPADDFDEMAAAALARKKEEDRRRARQNKARRAASLASIRRSPRSFTLLWAEMLGWTGRYDAEQLAREIKDDDWQLFRNVLDESTAFAREVEALRTGIAT</sequence>
<reference evidence="4 5" key="1">
    <citation type="submission" date="2020-07" db="EMBL/GenBank/DDBJ databases">
        <title>Sequencing the genomes of 1000 actinobacteria strains.</title>
        <authorList>
            <person name="Klenk H.-P."/>
        </authorList>
    </citation>
    <scope>NUCLEOTIDE SEQUENCE [LARGE SCALE GENOMIC DNA]</scope>
    <source>
        <strain evidence="4 5">DSM 19087</strain>
    </source>
</reference>
<dbReference type="EMBL" id="JACWMT010000002">
    <property type="protein sequence ID" value="MBD1270791.1"/>
    <property type="molecule type" value="Genomic_DNA"/>
</dbReference>
<dbReference type="GO" id="GO:0005694">
    <property type="term" value="C:chromosome"/>
    <property type="evidence" value="ECO:0007669"/>
    <property type="project" value="TreeGrafter"/>
</dbReference>
<dbReference type="InterPro" id="IPR050336">
    <property type="entry name" value="Chromosome_partition/occlusion"/>
</dbReference>
<name>A0A8I0FXA8_9ACTN</name>
<dbReference type="SMART" id="SM00470">
    <property type="entry name" value="ParB"/>
    <property type="match status" value="1"/>
</dbReference>
<dbReference type="Proteomes" id="UP000659061">
    <property type="component" value="Unassembled WGS sequence"/>
</dbReference>
<dbReference type="InterPro" id="IPR036086">
    <property type="entry name" value="ParB/Sulfiredoxin_sf"/>
</dbReference>
<dbReference type="Proteomes" id="UP000587211">
    <property type="component" value="Unassembled WGS sequence"/>
</dbReference>
<reference evidence="3" key="2">
    <citation type="submission" date="2020-09" db="EMBL/GenBank/DDBJ databases">
        <title>Novel species in genus Aeromicrobium.</title>
        <authorList>
            <person name="Zhang G."/>
        </authorList>
    </citation>
    <scope>NUCLEOTIDE SEQUENCE</scope>
    <source>
        <strain evidence="3">SSW1-57</strain>
    </source>
</reference>
<evidence type="ECO:0000259" key="2">
    <source>
        <dbReference type="SMART" id="SM00470"/>
    </source>
</evidence>
<feature type="region of interest" description="Disordered" evidence="1">
    <location>
        <begin position="243"/>
        <end position="262"/>
    </location>
</feature>
<evidence type="ECO:0000313" key="4">
    <source>
        <dbReference type="EMBL" id="NYI38183.1"/>
    </source>
</evidence>
<dbReference type="RefSeq" id="WP_179424657.1">
    <property type="nucleotide sequence ID" value="NZ_BAAAMP010000001.1"/>
</dbReference>
<evidence type="ECO:0000313" key="5">
    <source>
        <dbReference type="Proteomes" id="UP000587211"/>
    </source>
</evidence>
<evidence type="ECO:0000256" key="1">
    <source>
        <dbReference type="SAM" id="MobiDB-lite"/>
    </source>
</evidence>
<organism evidence="3 6">
    <name type="scientific">Aeromicrobium tamlense</name>
    <dbReference type="NCBI Taxonomy" id="375541"/>
    <lineage>
        <taxon>Bacteria</taxon>
        <taxon>Bacillati</taxon>
        <taxon>Actinomycetota</taxon>
        <taxon>Actinomycetes</taxon>
        <taxon>Propionibacteriales</taxon>
        <taxon>Nocardioidaceae</taxon>
        <taxon>Aeromicrobium</taxon>
    </lineage>
</organism>
<protein>
    <submittedName>
        <fullName evidence="3">ParB N-terminal domain-containing protein</fullName>
    </submittedName>
    <submittedName>
        <fullName evidence="4">ParB family chromosome partitioning protein</fullName>
    </submittedName>
</protein>
<dbReference type="Gene3D" id="3.90.1530.30">
    <property type="match status" value="1"/>
</dbReference>
<dbReference type="PANTHER" id="PTHR33375">
    <property type="entry name" value="CHROMOSOME-PARTITIONING PROTEIN PARB-RELATED"/>
    <property type="match status" value="1"/>
</dbReference>
<accession>A0A8I0FXA8</accession>
<dbReference type="AlphaFoldDB" id="A0A8I0FXA8"/>
<dbReference type="GO" id="GO:0007059">
    <property type="term" value="P:chromosome segregation"/>
    <property type="evidence" value="ECO:0007669"/>
    <property type="project" value="TreeGrafter"/>
</dbReference>
<feature type="region of interest" description="Disordered" evidence="1">
    <location>
        <begin position="132"/>
        <end position="157"/>
    </location>
</feature>
<evidence type="ECO:0000313" key="3">
    <source>
        <dbReference type="EMBL" id="MBD1270791.1"/>
    </source>
</evidence>
<dbReference type="Pfam" id="PF02195">
    <property type="entry name" value="ParB_N"/>
    <property type="match status" value="1"/>
</dbReference>
<dbReference type="PANTHER" id="PTHR33375:SF1">
    <property type="entry name" value="CHROMOSOME-PARTITIONING PROTEIN PARB-RELATED"/>
    <property type="match status" value="1"/>
</dbReference>
<gene>
    <name evidence="4" type="ORF">BJ975_001558</name>
    <name evidence="3" type="ORF">IDH50_11155</name>
</gene>
<dbReference type="EMBL" id="JACBZN010000001">
    <property type="protein sequence ID" value="NYI38183.1"/>
    <property type="molecule type" value="Genomic_DNA"/>
</dbReference>
<evidence type="ECO:0000313" key="6">
    <source>
        <dbReference type="Proteomes" id="UP000659061"/>
    </source>
</evidence>
<comment type="caution">
    <text evidence="3">The sequence shown here is derived from an EMBL/GenBank/DDBJ whole genome shotgun (WGS) entry which is preliminary data.</text>
</comment>